<keyword evidence="3 6" id="KW-0812">Transmembrane</keyword>
<evidence type="ECO:0000313" key="7">
    <source>
        <dbReference type="EMBL" id="QQK81652.1"/>
    </source>
</evidence>
<feature type="transmembrane region" description="Helical" evidence="6">
    <location>
        <begin position="37"/>
        <end position="58"/>
    </location>
</feature>
<sequence length="129" mass="14363">MPFLQHRMKLYCLVTMVAAFISILVFFLTSYHSLSLGFLLGVVSCLLSFASIFIKAFVFDKVAERESPGVFSYLVTVSGLVIRYGLVAIAVALAIVFSETFHLAAVLAGYAGLYLYIMVDMFLQLQKER</sequence>
<evidence type="ECO:0000256" key="4">
    <source>
        <dbReference type="ARBA" id="ARBA00022989"/>
    </source>
</evidence>
<organism evidence="7 8">
    <name type="scientific">Salicibibacter cibi</name>
    <dbReference type="NCBI Taxonomy" id="2743001"/>
    <lineage>
        <taxon>Bacteria</taxon>
        <taxon>Bacillati</taxon>
        <taxon>Bacillota</taxon>
        <taxon>Bacilli</taxon>
        <taxon>Bacillales</taxon>
        <taxon>Bacillaceae</taxon>
        <taxon>Salicibibacter</taxon>
    </lineage>
</organism>
<protein>
    <submittedName>
        <fullName evidence="7">ATP synthase subunit I</fullName>
    </submittedName>
</protein>
<evidence type="ECO:0000256" key="6">
    <source>
        <dbReference type="SAM" id="Phobius"/>
    </source>
</evidence>
<dbReference type="RefSeq" id="WP_200086210.1">
    <property type="nucleotide sequence ID" value="NZ_CP054706.1"/>
</dbReference>
<dbReference type="KEGG" id="scib:HUG20_18195"/>
<dbReference type="EMBL" id="CP054706">
    <property type="protein sequence ID" value="QQK81652.1"/>
    <property type="molecule type" value="Genomic_DNA"/>
</dbReference>
<name>A0A7T6ZE07_9BACI</name>
<feature type="transmembrane region" description="Helical" evidence="6">
    <location>
        <begin position="103"/>
        <end position="123"/>
    </location>
</feature>
<comment type="subcellular location">
    <subcellularLocation>
        <location evidence="1">Cell membrane</location>
        <topology evidence="1">Multi-pass membrane protein</topology>
    </subcellularLocation>
</comment>
<keyword evidence="5 6" id="KW-0472">Membrane</keyword>
<keyword evidence="2" id="KW-1003">Cell membrane</keyword>
<keyword evidence="8" id="KW-1185">Reference proteome</keyword>
<reference evidence="7 8" key="1">
    <citation type="submission" date="2020-06" db="EMBL/GenBank/DDBJ databases">
        <title>Genomic analysis of Salicibibacter sp. NKC21-4.</title>
        <authorList>
            <person name="Oh Y.J."/>
        </authorList>
    </citation>
    <scope>NUCLEOTIDE SEQUENCE [LARGE SCALE GENOMIC DNA]</scope>
    <source>
        <strain evidence="7 8">NKC21-4</strain>
    </source>
</reference>
<evidence type="ECO:0000256" key="3">
    <source>
        <dbReference type="ARBA" id="ARBA00022692"/>
    </source>
</evidence>
<dbReference type="InterPro" id="IPR005598">
    <property type="entry name" value="ATP_synth_I"/>
</dbReference>
<evidence type="ECO:0000256" key="5">
    <source>
        <dbReference type="ARBA" id="ARBA00023136"/>
    </source>
</evidence>
<dbReference type="Proteomes" id="UP000595349">
    <property type="component" value="Chromosome"/>
</dbReference>
<dbReference type="Pfam" id="PF03899">
    <property type="entry name" value="ATP-synt_I"/>
    <property type="match status" value="1"/>
</dbReference>
<evidence type="ECO:0000256" key="1">
    <source>
        <dbReference type="ARBA" id="ARBA00004651"/>
    </source>
</evidence>
<feature type="transmembrane region" description="Helical" evidence="6">
    <location>
        <begin position="70"/>
        <end position="97"/>
    </location>
</feature>
<evidence type="ECO:0000256" key="2">
    <source>
        <dbReference type="ARBA" id="ARBA00022475"/>
    </source>
</evidence>
<gene>
    <name evidence="7" type="ORF">HUG20_18195</name>
</gene>
<dbReference type="AlphaFoldDB" id="A0A7T6ZE07"/>
<feature type="transmembrane region" description="Helical" evidence="6">
    <location>
        <begin position="12"/>
        <end position="31"/>
    </location>
</feature>
<evidence type="ECO:0000313" key="8">
    <source>
        <dbReference type="Proteomes" id="UP000595349"/>
    </source>
</evidence>
<proteinExistence type="predicted"/>
<accession>A0A7T6ZE07</accession>
<keyword evidence="4 6" id="KW-1133">Transmembrane helix</keyword>
<dbReference type="GO" id="GO:0005886">
    <property type="term" value="C:plasma membrane"/>
    <property type="evidence" value="ECO:0007669"/>
    <property type="project" value="UniProtKB-SubCell"/>
</dbReference>